<keyword evidence="2" id="KW-1133">Transmembrane helix</keyword>
<feature type="domain" description="PknH-like extracellular" evidence="3">
    <location>
        <begin position="93"/>
        <end position="284"/>
    </location>
</feature>
<accession>A0AAD1HUK1</accession>
<dbReference type="Proteomes" id="UP000467636">
    <property type="component" value="Chromosome"/>
</dbReference>
<evidence type="ECO:0000256" key="2">
    <source>
        <dbReference type="SAM" id="Phobius"/>
    </source>
</evidence>
<evidence type="ECO:0000259" key="3">
    <source>
        <dbReference type="Pfam" id="PF14032"/>
    </source>
</evidence>
<name>A0AAD1HUK1_9MYCO</name>
<dbReference type="EMBL" id="AP022564">
    <property type="protein sequence ID" value="BBX21414.1"/>
    <property type="molecule type" value="Genomic_DNA"/>
</dbReference>
<keyword evidence="2" id="KW-0472">Membrane</keyword>
<dbReference type="Pfam" id="PF14032">
    <property type="entry name" value="PknH_C"/>
    <property type="match status" value="1"/>
</dbReference>
<dbReference type="Gene3D" id="3.40.1000.70">
    <property type="entry name" value="PknH-like extracellular domain"/>
    <property type="match status" value="1"/>
</dbReference>
<evidence type="ECO:0000313" key="4">
    <source>
        <dbReference type="EMBL" id="BBX21414.1"/>
    </source>
</evidence>
<keyword evidence="2" id="KW-0812">Transmembrane</keyword>
<evidence type="ECO:0000256" key="1">
    <source>
        <dbReference type="SAM" id="MobiDB-lite"/>
    </source>
</evidence>
<feature type="region of interest" description="Disordered" evidence="1">
    <location>
        <begin position="1"/>
        <end position="41"/>
    </location>
</feature>
<sequence length="289" mass="29873">MSEPHGPTPNPYDPTPFAPTSRPMPPVAGGHFPPPWPPGPPPQRNRRLVRVLLGLACVLAVVAVVLAVNVVGRDRHESAQSATESDSGDGKLVPVSALEGLLPAKEVISSAVGDPGMGLVATGAGIDADVMVDAECQGLTSVSGPVLAGSGWTAVRWQGWNSPAEPDPPDWKHQALMSVTTYPHASTARAFYSKESAAWQKCSGRIINSRIPAVADSPGRFWSVESVTDGDGVLKATTISEGGGGWSCQNTLTVRSNVAVRVSVCAETDSTAAAQALLDSITAKIDAAA</sequence>
<proteinExistence type="predicted"/>
<protein>
    <recommendedName>
        <fullName evidence="3">PknH-like extracellular domain-containing protein</fullName>
    </recommendedName>
</protein>
<evidence type="ECO:0000313" key="5">
    <source>
        <dbReference type="Proteomes" id="UP000467636"/>
    </source>
</evidence>
<keyword evidence="5" id="KW-1185">Reference proteome</keyword>
<gene>
    <name evidence="4" type="ORF">MTER_08250</name>
</gene>
<dbReference type="AlphaFoldDB" id="A0AAD1HUK1"/>
<organism evidence="4 5">
    <name type="scientific">Mycolicibacter terrae</name>
    <dbReference type="NCBI Taxonomy" id="1788"/>
    <lineage>
        <taxon>Bacteria</taxon>
        <taxon>Bacillati</taxon>
        <taxon>Actinomycetota</taxon>
        <taxon>Actinomycetes</taxon>
        <taxon>Mycobacteriales</taxon>
        <taxon>Mycobacteriaceae</taxon>
        <taxon>Mycolicibacter</taxon>
    </lineage>
</organism>
<dbReference type="InterPro" id="IPR026954">
    <property type="entry name" value="PknH-like_Extracell"/>
</dbReference>
<dbReference type="InterPro" id="IPR038232">
    <property type="entry name" value="PknH-like_Extracell_sf"/>
</dbReference>
<reference evidence="4 5" key="1">
    <citation type="journal article" date="2019" name="Emerg. Microbes Infect.">
        <title>Comprehensive subspecies identification of 175 nontuberculous mycobacteria species based on 7547 genomic profiles.</title>
        <authorList>
            <person name="Matsumoto Y."/>
            <person name="Kinjo T."/>
            <person name="Motooka D."/>
            <person name="Nabeya D."/>
            <person name="Jung N."/>
            <person name="Uechi K."/>
            <person name="Horii T."/>
            <person name="Iida T."/>
            <person name="Fujita J."/>
            <person name="Nakamura S."/>
        </authorList>
    </citation>
    <scope>NUCLEOTIDE SEQUENCE [LARGE SCALE GENOMIC DNA]</scope>
    <source>
        <strain evidence="4 5">JCM 12143</strain>
    </source>
</reference>
<feature type="transmembrane region" description="Helical" evidence="2">
    <location>
        <begin position="51"/>
        <end position="72"/>
    </location>
</feature>
<dbReference type="RefSeq" id="WP_085261317.1">
    <property type="nucleotide sequence ID" value="NZ_AP022564.1"/>
</dbReference>